<protein>
    <submittedName>
        <fullName evidence="1">DUF3081 domain-containing protein</fullName>
    </submittedName>
</protein>
<keyword evidence="2" id="KW-1185">Reference proteome</keyword>
<dbReference type="Pfam" id="PF11280">
    <property type="entry name" value="DUF3081"/>
    <property type="match status" value="1"/>
</dbReference>
<sequence length="86" mass="10285">MDKDISVRMILSVFEKITEHGTAKDDRHELEGVIGYTDHDGYTVFLEDHKVKLRTGFHNTYHLDYDSARDYENFMKKLKQIERDYD</sequence>
<comment type="caution">
    <text evidence="1">The sequence shown here is derived from an EMBL/GenBank/DDBJ whole genome shotgun (WGS) entry which is preliminary data.</text>
</comment>
<dbReference type="AlphaFoldDB" id="A0A432VWW5"/>
<dbReference type="OrthoDB" id="5818611at2"/>
<accession>A0A432VWW5</accession>
<organism evidence="1 2">
    <name type="scientific">Aliidiomarina iranensis</name>
    <dbReference type="NCBI Taxonomy" id="1434071"/>
    <lineage>
        <taxon>Bacteria</taxon>
        <taxon>Pseudomonadati</taxon>
        <taxon>Pseudomonadota</taxon>
        <taxon>Gammaproteobacteria</taxon>
        <taxon>Alteromonadales</taxon>
        <taxon>Idiomarinaceae</taxon>
        <taxon>Aliidiomarina</taxon>
    </lineage>
</organism>
<dbReference type="Proteomes" id="UP000288395">
    <property type="component" value="Unassembled WGS sequence"/>
</dbReference>
<evidence type="ECO:0000313" key="2">
    <source>
        <dbReference type="Proteomes" id="UP000288395"/>
    </source>
</evidence>
<dbReference type="InterPro" id="IPR021432">
    <property type="entry name" value="DUF3081"/>
</dbReference>
<dbReference type="RefSeq" id="WP_126767223.1">
    <property type="nucleotide sequence ID" value="NZ_PIPJ01000004.1"/>
</dbReference>
<proteinExistence type="predicted"/>
<reference evidence="2" key="1">
    <citation type="journal article" date="2018" name="Front. Microbiol.">
        <title>Genome-Based Analysis Reveals the Taxonomy and Diversity of the Family Idiomarinaceae.</title>
        <authorList>
            <person name="Liu Y."/>
            <person name="Lai Q."/>
            <person name="Shao Z."/>
        </authorList>
    </citation>
    <scope>NUCLEOTIDE SEQUENCE [LARGE SCALE GENOMIC DNA]</scope>
    <source>
        <strain evidence="2">GBPy7</strain>
    </source>
</reference>
<evidence type="ECO:0000313" key="1">
    <source>
        <dbReference type="EMBL" id="RUO20951.1"/>
    </source>
</evidence>
<dbReference type="EMBL" id="PIPJ01000004">
    <property type="protein sequence ID" value="RUO20951.1"/>
    <property type="molecule type" value="Genomic_DNA"/>
</dbReference>
<name>A0A432VWW5_9GAMM</name>
<gene>
    <name evidence="1" type="ORF">CWE08_07570</name>
</gene>